<dbReference type="CDD" id="cd02440">
    <property type="entry name" value="AdoMet_MTases"/>
    <property type="match status" value="1"/>
</dbReference>
<dbReference type="RefSeq" id="WP_125649694.1">
    <property type="nucleotide sequence ID" value="NZ_JBHTOH010000089.1"/>
</dbReference>
<evidence type="ECO:0000313" key="8">
    <source>
        <dbReference type="Proteomes" id="UP001597191"/>
    </source>
</evidence>
<keyword evidence="7" id="KW-0689">Ribosomal protein</keyword>
<comment type="catalytic activity">
    <reaction evidence="6">
        <text>L-lysyl-[protein] + 3 S-adenosyl-L-methionine = N(6),N(6),N(6)-trimethyl-L-lysyl-[protein] + 3 S-adenosyl-L-homocysteine + 3 H(+)</text>
        <dbReference type="Rhea" id="RHEA:54192"/>
        <dbReference type="Rhea" id="RHEA-COMP:9752"/>
        <dbReference type="Rhea" id="RHEA-COMP:13826"/>
        <dbReference type="ChEBI" id="CHEBI:15378"/>
        <dbReference type="ChEBI" id="CHEBI:29969"/>
        <dbReference type="ChEBI" id="CHEBI:57856"/>
        <dbReference type="ChEBI" id="CHEBI:59789"/>
        <dbReference type="ChEBI" id="CHEBI:61961"/>
    </reaction>
</comment>
<evidence type="ECO:0000256" key="3">
    <source>
        <dbReference type="ARBA" id="ARBA00022603"/>
    </source>
</evidence>
<evidence type="ECO:0000256" key="6">
    <source>
        <dbReference type="HAMAP-Rule" id="MF_00735"/>
    </source>
</evidence>
<evidence type="ECO:0000313" key="7">
    <source>
        <dbReference type="EMBL" id="MFD1411873.1"/>
    </source>
</evidence>
<keyword evidence="7" id="KW-0687">Ribonucleoprotein</keyword>
<evidence type="ECO:0000256" key="2">
    <source>
        <dbReference type="ARBA" id="ARBA00022490"/>
    </source>
</evidence>
<gene>
    <name evidence="6" type="primary">prmA</name>
    <name evidence="7" type="ORF">ACFQ4R_09780</name>
</gene>
<dbReference type="EMBL" id="JBHTOH010000089">
    <property type="protein sequence ID" value="MFD1411873.1"/>
    <property type="molecule type" value="Genomic_DNA"/>
</dbReference>
<keyword evidence="2 6" id="KW-0963">Cytoplasm</keyword>
<dbReference type="InterPro" id="IPR004498">
    <property type="entry name" value="Ribosomal_PrmA_MeTrfase"/>
</dbReference>
<comment type="caution">
    <text evidence="7">The sequence shown here is derived from an EMBL/GenBank/DDBJ whole genome shotgun (WGS) entry which is preliminary data.</text>
</comment>
<dbReference type="PIRSF" id="PIRSF000401">
    <property type="entry name" value="RPL11_MTase"/>
    <property type="match status" value="1"/>
</dbReference>
<comment type="caution">
    <text evidence="6">Lacks conserved residue(s) required for the propagation of feature annotation.</text>
</comment>
<proteinExistence type="inferred from homology"/>
<dbReference type="PANTHER" id="PTHR43648:SF1">
    <property type="entry name" value="ELECTRON TRANSFER FLAVOPROTEIN BETA SUBUNIT LYSINE METHYLTRANSFERASE"/>
    <property type="match status" value="1"/>
</dbReference>
<dbReference type="Pfam" id="PF06325">
    <property type="entry name" value="PrmA"/>
    <property type="match status" value="1"/>
</dbReference>
<dbReference type="Gene3D" id="3.40.50.150">
    <property type="entry name" value="Vaccinia Virus protein VP39"/>
    <property type="match status" value="1"/>
</dbReference>
<comment type="function">
    <text evidence="6">Methylates ribosomal protein L11.</text>
</comment>
<keyword evidence="4 6" id="KW-0808">Transferase</keyword>
<evidence type="ECO:0000256" key="4">
    <source>
        <dbReference type="ARBA" id="ARBA00022679"/>
    </source>
</evidence>
<sequence>MDWWQVRVDCPNDQVEIIANVFEDLATGGVQIADQETTDFKLSPGWQVVVAYLPASRDLTEFLENLRQRLARLVAAHLIAANLPVATKGINEQDWQTSWQDFYRPIHLSRYLTIVPQWQQYQAASTAEQVVYLNPGKSFGTGAHTTTQLAAAALELTLRPGMTVFDVGTGSGILSLLAWKLGAGPIIATEIDQPSLTYTRDNLAFNQATAAIALYQGSLLTPVQGQADLIVANMLPEALLPLIPQLADHLLPQGQVIYTGIIAEQAEKMTQALIAAGFAVTLTLSQNHWYCFRAQRQSEVAD</sequence>
<dbReference type="SUPFAM" id="SSF53335">
    <property type="entry name" value="S-adenosyl-L-methionine-dependent methyltransferases"/>
    <property type="match status" value="1"/>
</dbReference>
<keyword evidence="5 6" id="KW-0949">S-adenosyl-L-methionine</keyword>
<comment type="similarity">
    <text evidence="1 6">Belongs to the methyltransferase superfamily. PrmA family.</text>
</comment>
<name>A0ABW4BRN5_9LACO</name>
<dbReference type="HAMAP" id="MF_00735">
    <property type="entry name" value="Methyltr_PrmA"/>
    <property type="match status" value="1"/>
</dbReference>
<dbReference type="EC" id="2.1.1.-" evidence="6"/>
<keyword evidence="8" id="KW-1185">Reference proteome</keyword>
<evidence type="ECO:0000256" key="1">
    <source>
        <dbReference type="ARBA" id="ARBA00009741"/>
    </source>
</evidence>
<dbReference type="InterPro" id="IPR029063">
    <property type="entry name" value="SAM-dependent_MTases_sf"/>
</dbReference>
<keyword evidence="3 6" id="KW-0489">Methyltransferase</keyword>
<dbReference type="Proteomes" id="UP001597191">
    <property type="component" value="Unassembled WGS sequence"/>
</dbReference>
<dbReference type="InterPro" id="IPR050078">
    <property type="entry name" value="Ribosomal_L11_MeTrfase_PrmA"/>
</dbReference>
<accession>A0ABW4BRN5</accession>
<dbReference type="GO" id="GO:0008168">
    <property type="term" value="F:methyltransferase activity"/>
    <property type="evidence" value="ECO:0007669"/>
    <property type="project" value="UniProtKB-KW"/>
</dbReference>
<reference evidence="8" key="1">
    <citation type="journal article" date="2019" name="Int. J. Syst. Evol. Microbiol.">
        <title>The Global Catalogue of Microorganisms (GCM) 10K type strain sequencing project: providing services to taxonomists for standard genome sequencing and annotation.</title>
        <authorList>
            <consortium name="The Broad Institute Genomics Platform"/>
            <consortium name="The Broad Institute Genome Sequencing Center for Infectious Disease"/>
            <person name="Wu L."/>
            <person name="Ma J."/>
        </authorList>
    </citation>
    <scope>NUCLEOTIDE SEQUENCE [LARGE SCALE GENOMIC DNA]</scope>
    <source>
        <strain evidence="8">CCM 8937</strain>
    </source>
</reference>
<organism evidence="7 8">
    <name type="scientific">Lapidilactobacillus gannanensis</name>
    <dbReference type="NCBI Taxonomy" id="2486002"/>
    <lineage>
        <taxon>Bacteria</taxon>
        <taxon>Bacillati</taxon>
        <taxon>Bacillota</taxon>
        <taxon>Bacilli</taxon>
        <taxon>Lactobacillales</taxon>
        <taxon>Lactobacillaceae</taxon>
        <taxon>Lapidilactobacillus</taxon>
    </lineage>
</organism>
<evidence type="ECO:0000256" key="5">
    <source>
        <dbReference type="ARBA" id="ARBA00022691"/>
    </source>
</evidence>
<protein>
    <recommendedName>
        <fullName evidence="6">Ribosomal protein L11 methyltransferase</fullName>
        <shortName evidence="6">L11 Mtase</shortName>
        <ecNumber evidence="6">2.1.1.-</ecNumber>
    </recommendedName>
</protein>
<dbReference type="PANTHER" id="PTHR43648">
    <property type="entry name" value="ELECTRON TRANSFER FLAVOPROTEIN BETA SUBUNIT LYSINE METHYLTRANSFERASE"/>
    <property type="match status" value="1"/>
</dbReference>
<dbReference type="GO" id="GO:0032259">
    <property type="term" value="P:methylation"/>
    <property type="evidence" value="ECO:0007669"/>
    <property type="project" value="UniProtKB-KW"/>
</dbReference>
<comment type="subcellular location">
    <subcellularLocation>
        <location evidence="6">Cytoplasm</location>
    </subcellularLocation>
</comment>
<dbReference type="GO" id="GO:0005840">
    <property type="term" value="C:ribosome"/>
    <property type="evidence" value="ECO:0007669"/>
    <property type="project" value="UniProtKB-KW"/>
</dbReference>